<dbReference type="PANTHER" id="PTHR46782">
    <property type="entry name" value="OS01G0757700 PROTEIN"/>
    <property type="match status" value="1"/>
</dbReference>
<dbReference type="InterPro" id="IPR044646">
    <property type="entry name" value="EMB1417-like"/>
</dbReference>
<protein>
    <submittedName>
        <fullName evidence="1">Uncharacterized protein</fullName>
    </submittedName>
</protein>
<evidence type="ECO:0000313" key="2">
    <source>
        <dbReference type="Proteomes" id="UP001054821"/>
    </source>
</evidence>
<comment type="caution">
    <text evidence="1">The sequence shown here is derived from an EMBL/GenBank/DDBJ whole genome shotgun (WGS) entry which is preliminary data.</text>
</comment>
<name>A0AAD4WSR8_PRUDU</name>
<accession>A0AAD4WSR8</accession>
<reference evidence="1 2" key="1">
    <citation type="journal article" date="2022" name="G3 (Bethesda)">
        <title>Whole-genome sequence and methylome profiling of the almond [Prunus dulcis (Mill.) D.A. Webb] cultivar 'Nonpareil'.</title>
        <authorList>
            <person name="D'Amico-Willman K.M."/>
            <person name="Ouma W.Z."/>
            <person name="Meulia T."/>
            <person name="Sideli G.M."/>
            <person name="Gradziel T.M."/>
            <person name="Fresnedo-Ramirez J."/>
        </authorList>
    </citation>
    <scope>NUCLEOTIDE SEQUENCE [LARGE SCALE GENOMIC DNA]</scope>
    <source>
        <strain evidence="1">Clone GOH B32 T37-40</strain>
    </source>
</reference>
<organism evidence="1 2">
    <name type="scientific">Prunus dulcis</name>
    <name type="common">Almond</name>
    <name type="synonym">Amygdalus dulcis</name>
    <dbReference type="NCBI Taxonomy" id="3755"/>
    <lineage>
        <taxon>Eukaryota</taxon>
        <taxon>Viridiplantae</taxon>
        <taxon>Streptophyta</taxon>
        <taxon>Embryophyta</taxon>
        <taxon>Tracheophyta</taxon>
        <taxon>Spermatophyta</taxon>
        <taxon>Magnoliopsida</taxon>
        <taxon>eudicotyledons</taxon>
        <taxon>Gunneridae</taxon>
        <taxon>Pentapetalae</taxon>
        <taxon>rosids</taxon>
        <taxon>fabids</taxon>
        <taxon>Rosales</taxon>
        <taxon>Rosaceae</taxon>
        <taxon>Amygdaloideae</taxon>
        <taxon>Amygdaleae</taxon>
        <taxon>Prunus</taxon>
    </lineage>
</organism>
<dbReference type="PANTHER" id="PTHR46782:SF2">
    <property type="entry name" value="OS07G0545900 PROTEIN"/>
    <property type="match status" value="1"/>
</dbReference>
<dbReference type="AlphaFoldDB" id="A0AAD4WSR8"/>
<sequence length="100" mass="11252">MGLPLVTAISPKYAQLMALQFGMKFVRDTNFSSISVESDSQATISGLPNEKETVYGALDKWTAWETEFPLIAAVKALRILRKRGQWVRVIQDLWGNSSYI</sequence>
<evidence type="ECO:0000313" key="1">
    <source>
        <dbReference type="EMBL" id="KAI5348950.1"/>
    </source>
</evidence>
<keyword evidence="2" id="KW-1185">Reference proteome</keyword>
<dbReference type="Proteomes" id="UP001054821">
    <property type="component" value="Chromosome 1"/>
</dbReference>
<proteinExistence type="predicted"/>
<gene>
    <name evidence="1" type="ORF">L3X38_001837</name>
</gene>
<dbReference type="EMBL" id="JAJFAZ020000001">
    <property type="protein sequence ID" value="KAI5348950.1"/>
    <property type="molecule type" value="Genomic_DNA"/>
</dbReference>